<evidence type="ECO:0000256" key="6">
    <source>
        <dbReference type="ARBA" id="ARBA00022844"/>
    </source>
</evidence>
<dbReference type="InterPro" id="IPR004219">
    <property type="entry name" value="TTvirus_Unk"/>
</dbReference>
<accession>A0AAU7STF3</accession>
<evidence type="ECO:0000256" key="5">
    <source>
        <dbReference type="ARBA" id="ARBA00022561"/>
    </source>
</evidence>
<reference evidence="9" key="1">
    <citation type="submission" date="2024-05" db="EMBL/GenBank/DDBJ databases">
        <authorList>
            <person name="Laubscher F."/>
            <person name="Chudzinski V."/>
            <person name="Cordey S."/>
            <person name="Hosszu-Fellous K."/>
            <person name="Kaiser L."/>
        </authorList>
    </citation>
    <scope>NUCLEOTIDE SEQUENCE</scope>
    <source>
        <strain evidence="9">1203D3-139</strain>
    </source>
</reference>
<protein>
    <recommendedName>
        <fullName evidence="3 7">Capsid protein</fullName>
    </recommendedName>
</protein>
<comment type="function">
    <text evidence="7">Self-assembles to form an icosahedral capsid.</text>
</comment>
<comment type="similarity">
    <text evidence="2 7">Belongs to the anelloviridae capsid protein family.</text>
</comment>
<name>A0AAU7STF3_9VIRU</name>
<evidence type="ECO:0000256" key="7">
    <source>
        <dbReference type="RuleBase" id="RU361230"/>
    </source>
</evidence>
<dbReference type="EMBL" id="PP857057">
    <property type="protein sequence ID" value="XBU06604.1"/>
    <property type="molecule type" value="Genomic_DNA"/>
</dbReference>
<evidence type="ECO:0000256" key="8">
    <source>
        <dbReference type="SAM" id="MobiDB-lite"/>
    </source>
</evidence>
<sequence>MAWRWWKRRRRGWLRSLWRRRRFARRRLGRPARRYRRRRVRRKRRWRRGRPRRRLYRRRRRFKRRRRRRPKIKITQWQPSAVKRAFIIGYFPAVICGPGRWSENFTSHIEDKVAIGSYGGGHSTSRWSLKVLYEEFQKHHNFWTRSNKELDLVRFFGSTWTFYRHEDTDYIVTYNRKAPMGGNILTAPSLHPGAAMLTKHKIIVPSFKTRPGGKPTVKFRIKPPTTFTDKWYFQKDMCDVTLLNLNVVLCNLRFPFCSPQTANVNVTFQILHDEIYHNFLSITAQKLIENQGRHWKEYYKEFLKKALPDNRKANRLNTFITEGAFHAPQVIKYQGKADNQSKYFKDKDALWGDAIHIVQQTEIVSGQQEQTLETLIERIANNAENYLKKVKQEFSTTTVGSTMHGMFTHFTGMFSPAFLNFNRISPEIPGLYKDIIYNPLVDKGIGNGVWIDYLSKNDTKYSPTQSKCGIFDLPLWMACYGLVDWCKKETGNWGIPDWARVIIKCPYTFPKLINSTDDTEGFVPIGYNFAQGYMPDGSKYIPILRRHRWYPNLLNQQPVLEDISRSGPFAYTEKANSANITAKYKFRFHFGGNPVSEQVVADPCNQPTHQMPGTGDLPRKVQVTDPKHIGPHYTFHSWDKRRDYFSRQTIKRMSEQQETSEFLFSGPKKPRVDLDAVQIVEKDYFQEQREQRPWETSQSEEESEAPSEEEETQTVQQQLKQQLREQKQLRRGINCLFEQLIKTQQGVHLDPSLV</sequence>
<organism evidence="9">
    <name type="scientific">Alphatorquevirus homin9</name>
    <dbReference type="NCBI Taxonomy" id="3048433"/>
    <lineage>
        <taxon>Viruses</taxon>
        <taxon>Monodnaviria</taxon>
        <taxon>Shotokuvirae</taxon>
        <taxon>Commensaviricota</taxon>
        <taxon>Cardeaviricetes</taxon>
        <taxon>Sanitavirales</taxon>
        <taxon>Anelloviridae</taxon>
        <taxon>Alphatorquevirus</taxon>
    </lineage>
</organism>
<feature type="compositionally biased region" description="Acidic residues" evidence="8">
    <location>
        <begin position="698"/>
        <end position="712"/>
    </location>
</feature>
<evidence type="ECO:0000256" key="4">
    <source>
        <dbReference type="ARBA" id="ARBA00022431"/>
    </source>
</evidence>
<keyword evidence="5 7" id="KW-0167">Capsid protein</keyword>
<evidence type="ECO:0000256" key="2">
    <source>
        <dbReference type="ARBA" id="ARBA00006131"/>
    </source>
</evidence>
<proteinExistence type="inferred from homology"/>
<keyword evidence="4 7" id="KW-1140">T=1 icosahedral capsid protein</keyword>
<dbReference type="GO" id="GO:0039615">
    <property type="term" value="C:T=1 icosahedral viral capsid"/>
    <property type="evidence" value="ECO:0007669"/>
    <property type="project" value="UniProtKB-UniRule"/>
</dbReference>
<evidence type="ECO:0000313" key="9">
    <source>
        <dbReference type="EMBL" id="XBU06604.1"/>
    </source>
</evidence>
<feature type="region of interest" description="Disordered" evidence="8">
    <location>
        <begin position="687"/>
        <end position="719"/>
    </location>
</feature>
<dbReference type="Pfam" id="PF02956">
    <property type="entry name" value="TT_ORF1"/>
    <property type="match status" value="1"/>
</dbReference>
<evidence type="ECO:0000256" key="3">
    <source>
        <dbReference type="ARBA" id="ARBA00018091"/>
    </source>
</evidence>
<keyword evidence="6 7" id="KW-0946">Virion</keyword>
<evidence type="ECO:0000256" key="1">
    <source>
        <dbReference type="ARBA" id="ARBA00004328"/>
    </source>
</evidence>
<comment type="subcellular location">
    <subcellularLocation>
        <location evidence="1 7">Virion</location>
    </subcellularLocation>
</comment>